<dbReference type="STRING" id="754476.Q7A_2994"/>
<dbReference type="HOGENOM" id="CLU_083820_0_0_6"/>
<keyword evidence="4" id="KW-0560">Oxidoreductase</keyword>
<keyword evidence="5 6" id="KW-0408">Iron</keyword>
<dbReference type="CDD" id="cd11067">
    <property type="entry name" value="CYP152"/>
    <property type="match status" value="1"/>
</dbReference>
<dbReference type="InterPro" id="IPR050705">
    <property type="entry name" value="Cytochrome_P450_3A"/>
</dbReference>
<name>I1XN00_METNJ</name>
<comment type="similarity">
    <text evidence="1">Belongs to the cytochrome P450 family.</text>
</comment>
<reference evidence="7 8" key="1">
    <citation type="journal article" date="2012" name="J. Bacteriol.">
        <title>Complete genome sequences of Methylophaga sp. strain JAM1 and Methylophaga sp. strain JAM7.</title>
        <authorList>
            <person name="Villeneuve C."/>
            <person name="Martineau C."/>
            <person name="Mauffrey F."/>
            <person name="Villemur R."/>
        </authorList>
    </citation>
    <scope>NUCLEOTIDE SEQUENCE [LARGE SCALE GENOMIC DNA]</scope>
    <source>
        <strain evidence="7 8">JAM1</strain>
    </source>
</reference>
<keyword evidence="8" id="KW-1185">Reference proteome</keyword>
<dbReference type="AlphaFoldDB" id="I1XN00"/>
<keyword evidence="3 6" id="KW-0479">Metal-binding</keyword>
<dbReference type="PRINTS" id="PR00463">
    <property type="entry name" value="EP450I"/>
</dbReference>
<comment type="cofactor">
    <cofactor evidence="6">
        <name>heme</name>
        <dbReference type="ChEBI" id="CHEBI:30413"/>
    </cofactor>
</comment>
<dbReference type="EMBL" id="CP003390">
    <property type="protein sequence ID" value="AFI85769.1"/>
    <property type="molecule type" value="Genomic_DNA"/>
</dbReference>
<dbReference type="SUPFAM" id="SSF48264">
    <property type="entry name" value="Cytochrome P450"/>
    <property type="match status" value="1"/>
</dbReference>
<dbReference type="PATRIC" id="fig|754476.3.peg.2940"/>
<gene>
    <name evidence="7" type="ordered locus">Q7A_2994</name>
</gene>
<reference evidence="7 8" key="2">
    <citation type="journal article" date="2013" name="Int. J. Syst. Evol. Microbiol.">
        <title>Methylophaga nitratireducenticrescens sp. nov. and Methylophaga frappieri sp. nov., isolated from the biofilm of the methanol-fed denitrification system treating the seawater at the Montreal Biodome.</title>
        <authorList>
            <person name="Villeneuve C."/>
            <person name="Martineau C."/>
            <person name="Mauffrey F."/>
            <person name="Villemur R."/>
        </authorList>
    </citation>
    <scope>NUCLEOTIDE SEQUENCE [LARGE SCALE GENOMIC DNA]</scope>
    <source>
        <strain evidence="7 8">JAM1</strain>
    </source>
</reference>
<evidence type="ECO:0000256" key="3">
    <source>
        <dbReference type="ARBA" id="ARBA00022723"/>
    </source>
</evidence>
<organism evidence="7 8">
    <name type="scientific">Methylophaga nitratireducenticrescens</name>
    <dbReference type="NCBI Taxonomy" id="754476"/>
    <lineage>
        <taxon>Bacteria</taxon>
        <taxon>Pseudomonadati</taxon>
        <taxon>Pseudomonadota</taxon>
        <taxon>Gammaproteobacteria</taxon>
        <taxon>Thiotrichales</taxon>
        <taxon>Piscirickettsiaceae</taxon>
        <taxon>Methylophaga</taxon>
    </lineage>
</organism>
<dbReference type="PANTHER" id="PTHR24302">
    <property type="entry name" value="CYTOCHROME P450 FAMILY 3"/>
    <property type="match status" value="1"/>
</dbReference>
<feature type="binding site" description="axial binding residue" evidence="6">
    <location>
        <position position="263"/>
    </location>
    <ligand>
        <name>heme</name>
        <dbReference type="ChEBI" id="CHEBI:30413"/>
    </ligand>
    <ligandPart>
        <name>Fe</name>
        <dbReference type="ChEBI" id="CHEBI:18248"/>
    </ligandPart>
</feature>
<dbReference type="Pfam" id="PF00067">
    <property type="entry name" value="p450"/>
    <property type="match status" value="1"/>
</dbReference>
<accession>I1XN00</accession>
<dbReference type="eggNOG" id="COG2124">
    <property type="taxonomic scope" value="Bacteria"/>
</dbReference>
<evidence type="ECO:0000256" key="6">
    <source>
        <dbReference type="PIRSR" id="PIRSR602401-1"/>
    </source>
</evidence>
<evidence type="ECO:0000313" key="7">
    <source>
        <dbReference type="EMBL" id="AFI85769.1"/>
    </source>
</evidence>
<protein>
    <submittedName>
        <fullName evidence="7">Fatty acid alpha hydroxylase, cytochrome P450</fullName>
    </submittedName>
</protein>
<dbReference type="Proteomes" id="UP000009144">
    <property type="component" value="Chromosome"/>
</dbReference>
<evidence type="ECO:0000256" key="1">
    <source>
        <dbReference type="ARBA" id="ARBA00010617"/>
    </source>
</evidence>
<evidence type="ECO:0000256" key="5">
    <source>
        <dbReference type="ARBA" id="ARBA00023004"/>
    </source>
</evidence>
<keyword evidence="2 6" id="KW-0349">Heme</keyword>
<dbReference type="RefSeq" id="WP_014708130.1">
    <property type="nucleotide sequence ID" value="NC_017857.3"/>
</dbReference>
<dbReference type="PANTHER" id="PTHR24302:SF15">
    <property type="entry name" value="FATTY-ACID PEROXYGENASE"/>
    <property type="match status" value="1"/>
</dbReference>
<evidence type="ECO:0000256" key="2">
    <source>
        <dbReference type="ARBA" id="ARBA00022617"/>
    </source>
</evidence>
<proteinExistence type="inferred from homology"/>
<dbReference type="InterPro" id="IPR036396">
    <property type="entry name" value="Cyt_P450_sf"/>
</dbReference>
<dbReference type="InterPro" id="IPR002401">
    <property type="entry name" value="Cyt_P450_E_grp-I"/>
</dbReference>
<evidence type="ECO:0000256" key="4">
    <source>
        <dbReference type="ARBA" id="ARBA00023002"/>
    </source>
</evidence>
<sequence length="335" mass="39281">MALMTKLSLDELVQITHAYWLTAINDWQLRDSPIVLKQAAAEVLTQSICQWTGVPLEPNEVKHRTQQFIHMIESASKIGFRHWQGRQARRLMERWCRKLIHQTRTKQLRVEPDKSLYKIAMHQQLDDNLLSEQVAAVELLNILRPTVAITYYIVLTALALHHYPHEAKRLDSDEARHRFVQEVRRFYPFFPATVAEVRKTFEWQGYTFPQGSRVMLDLYGTNHDERLWQNPEQFWPDRFLYNDTDKFSLIPQGGGDYWQHHRCAGEWLTLAMMELALKVLTQEMQYEVPGQNLFLPHNRMPTLPESGFIICKVAPYSVATRVESTIMGRKVHSSP</sequence>
<dbReference type="GO" id="GO:0020037">
    <property type="term" value="F:heme binding"/>
    <property type="evidence" value="ECO:0007669"/>
    <property type="project" value="InterPro"/>
</dbReference>
<evidence type="ECO:0000313" key="8">
    <source>
        <dbReference type="Proteomes" id="UP000009144"/>
    </source>
</evidence>
<dbReference type="Gene3D" id="1.10.630.10">
    <property type="entry name" value="Cytochrome P450"/>
    <property type="match status" value="1"/>
</dbReference>
<dbReference type="InterPro" id="IPR001128">
    <property type="entry name" value="Cyt_P450"/>
</dbReference>
<dbReference type="GO" id="GO:0004497">
    <property type="term" value="F:monooxygenase activity"/>
    <property type="evidence" value="ECO:0007669"/>
    <property type="project" value="InterPro"/>
</dbReference>
<dbReference type="GO" id="GO:0005506">
    <property type="term" value="F:iron ion binding"/>
    <property type="evidence" value="ECO:0007669"/>
    <property type="project" value="InterPro"/>
</dbReference>
<dbReference type="GO" id="GO:0016705">
    <property type="term" value="F:oxidoreductase activity, acting on paired donors, with incorporation or reduction of molecular oxygen"/>
    <property type="evidence" value="ECO:0007669"/>
    <property type="project" value="InterPro"/>
</dbReference>